<dbReference type="NCBIfam" id="TIGR02328">
    <property type="entry name" value="TIGR02328 family protein"/>
    <property type="match status" value="1"/>
</dbReference>
<reference evidence="1" key="1">
    <citation type="submission" date="2019-04" db="EMBL/GenBank/DDBJ databases">
        <title>Whole genome sequencing of oral phylogroup 2 treponemes.</title>
        <authorList>
            <person name="Chan Y."/>
            <person name="Zeng H.H."/>
            <person name="Yu X.L."/>
            <person name="Leung W.K."/>
            <person name="Watt R.M."/>
        </authorList>
    </citation>
    <scope>NUCLEOTIDE SEQUENCE</scope>
    <source>
        <strain evidence="1">OMZ 835</strain>
    </source>
</reference>
<dbReference type="AlphaFoldDB" id="A0AAE9SLY3"/>
<dbReference type="Pfam" id="PF03013">
    <property type="entry name" value="Pyr_excise"/>
    <property type="match status" value="1"/>
</dbReference>
<dbReference type="InterPro" id="IPR004260">
    <property type="entry name" value="Pyr-dimer_DNA_glycosylase"/>
</dbReference>
<protein>
    <recommendedName>
        <fullName evidence="3">Pyrimidine dimer DNA glycosylase /DNA-(Apurinic or apyrimidinic site) lyase</fullName>
    </recommendedName>
</protein>
<dbReference type="SUPFAM" id="SSF47077">
    <property type="entry name" value="T4 endonuclease V"/>
    <property type="match status" value="1"/>
</dbReference>
<evidence type="ECO:0000313" key="1">
    <source>
        <dbReference type="EMBL" id="UTY34114.1"/>
    </source>
</evidence>
<sequence>MRLWHEDMIGKLPRQQLLGQHRECCALRGNGWGRPHATVNYVFNYSPYLLYRYHRLIMEEMQQRGYKVSPEWLDKNYRGKTCPAYDNLKAVKVRKPIYAEHNGSYYLECIDNLQGKGIKLE</sequence>
<dbReference type="RefSeq" id="WP_044977617.1">
    <property type="nucleotide sequence ID" value="NZ_CP009228.1"/>
</dbReference>
<dbReference type="KEGG" id="tpk:JO40_01830"/>
<name>A0AAE9SLY3_9SPIR</name>
<proteinExistence type="predicted"/>
<organism evidence="1 2">
    <name type="scientific">Treponema putidum</name>
    <dbReference type="NCBI Taxonomy" id="221027"/>
    <lineage>
        <taxon>Bacteria</taxon>
        <taxon>Pseudomonadati</taxon>
        <taxon>Spirochaetota</taxon>
        <taxon>Spirochaetia</taxon>
        <taxon>Spirochaetales</taxon>
        <taxon>Treponemataceae</taxon>
        <taxon>Treponema</taxon>
    </lineage>
</organism>
<accession>A0AAE9SLY3</accession>
<dbReference type="InterPro" id="IPR012650">
    <property type="entry name" value="CHP02328"/>
</dbReference>
<evidence type="ECO:0000313" key="2">
    <source>
        <dbReference type="Proteomes" id="UP001058682"/>
    </source>
</evidence>
<dbReference type="EMBL" id="CP038804">
    <property type="protein sequence ID" value="UTY34114.1"/>
    <property type="molecule type" value="Genomic_DNA"/>
</dbReference>
<evidence type="ECO:0008006" key="3">
    <source>
        <dbReference type="Google" id="ProtNLM"/>
    </source>
</evidence>
<dbReference type="Proteomes" id="UP001058682">
    <property type="component" value="Chromosome"/>
</dbReference>
<gene>
    <name evidence="1" type="ORF">E4N74_08935</name>
</gene>